<sequence length="187" mass="20637">MFERFSRNARIAVVLAQEEARELNCGQIRPEHLLVGVLQSAGRDLSGLLADYDVTGEGIRRRLEPADAPDDSFESDAEALQSIGIDLRAIRDRVAQNFGPDAWDNALRMSGRRPRRRGHIPFTKSAKKVLELSLREALAHKDKTIDAEHVLLGILRGGDPFTVGLIAEHVDVEQLRAAIVSLLDDAA</sequence>
<dbReference type="Pfam" id="PF02861">
    <property type="entry name" value="Clp_N"/>
    <property type="match status" value="2"/>
</dbReference>
<proteinExistence type="predicted"/>
<reference evidence="4" key="1">
    <citation type="submission" date="2023-07" db="EMBL/GenBank/DDBJ databases">
        <authorList>
            <person name="Deng Y."/>
            <person name="Zhang Y.-Q."/>
        </authorList>
    </citation>
    <scope>NUCLEOTIDE SEQUENCE [LARGE SCALE GENOMIC DNA]</scope>
    <source>
        <strain evidence="4">CPCC 205710</strain>
    </source>
</reference>
<evidence type="ECO:0000313" key="4">
    <source>
        <dbReference type="Proteomes" id="UP001206639"/>
    </source>
</evidence>
<evidence type="ECO:0000256" key="1">
    <source>
        <dbReference type="PROSITE-ProRule" id="PRU01251"/>
    </source>
</evidence>
<protein>
    <submittedName>
        <fullName evidence="3">Clp protease</fullName>
    </submittedName>
</protein>
<gene>
    <name evidence="3" type="ORF">N4S67_08690</name>
</gene>
<accession>A0ABT2M964</accession>
<dbReference type="SUPFAM" id="SSF81923">
    <property type="entry name" value="Double Clp-N motif"/>
    <property type="match status" value="2"/>
</dbReference>
<keyword evidence="3" id="KW-0645">Protease</keyword>
<dbReference type="InterPro" id="IPR036628">
    <property type="entry name" value="Clp_N_dom_sf"/>
</dbReference>
<dbReference type="InterPro" id="IPR004176">
    <property type="entry name" value="Clp_R_N"/>
</dbReference>
<keyword evidence="1" id="KW-0677">Repeat</keyword>
<dbReference type="GO" id="GO:0008233">
    <property type="term" value="F:peptidase activity"/>
    <property type="evidence" value="ECO:0007669"/>
    <property type="project" value="UniProtKB-KW"/>
</dbReference>
<keyword evidence="4" id="KW-1185">Reference proteome</keyword>
<evidence type="ECO:0000259" key="2">
    <source>
        <dbReference type="PROSITE" id="PS51903"/>
    </source>
</evidence>
<name>A0ABT2M964_9MYCO</name>
<dbReference type="Proteomes" id="UP001206639">
    <property type="component" value="Unassembled WGS sequence"/>
</dbReference>
<organism evidence="3 4">
    <name type="scientific">Mycobacterium deserti</name>
    <dbReference type="NCBI Taxonomy" id="2978347"/>
    <lineage>
        <taxon>Bacteria</taxon>
        <taxon>Bacillati</taxon>
        <taxon>Actinomycetota</taxon>
        <taxon>Actinomycetes</taxon>
        <taxon>Mycobacteriales</taxon>
        <taxon>Mycobacteriaceae</taxon>
        <taxon>Mycobacterium</taxon>
    </lineage>
</organism>
<dbReference type="PROSITE" id="PS51903">
    <property type="entry name" value="CLP_R"/>
    <property type="match status" value="1"/>
</dbReference>
<dbReference type="GO" id="GO:0006508">
    <property type="term" value="P:proteolysis"/>
    <property type="evidence" value="ECO:0007669"/>
    <property type="project" value="UniProtKB-KW"/>
</dbReference>
<evidence type="ECO:0000313" key="3">
    <source>
        <dbReference type="EMBL" id="MCT7658496.1"/>
    </source>
</evidence>
<keyword evidence="3" id="KW-0378">Hydrolase</keyword>
<dbReference type="Gene3D" id="1.10.1780.10">
    <property type="entry name" value="Clp, N-terminal domain"/>
    <property type="match status" value="2"/>
</dbReference>
<dbReference type="RefSeq" id="WP_260992543.1">
    <property type="nucleotide sequence ID" value="NZ_JAODWD010000002.1"/>
</dbReference>
<dbReference type="EMBL" id="JAODWD010000002">
    <property type="protein sequence ID" value="MCT7658496.1"/>
    <property type="molecule type" value="Genomic_DNA"/>
</dbReference>
<comment type="caution">
    <text evidence="3">The sequence shown here is derived from an EMBL/GenBank/DDBJ whole genome shotgun (WGS) entry which is preliminary data.</text>
</comment>
<feature type="domain" description="Clp R" evidence="2">
    <location>
        <begin position="2"/>
        <end position="185"/>
    </location>
</feature>